<reference evidence="2 3" key="1">
    <citation type="submission" date="2018-11" db="EMBL/GenBank/DDBJ databases">
        <authorList>
            <consortium name="Pathogen Informatics"/>
        </authorList>
    </citation>
    <scope>NUCLEOTIDE SEQUENCE [LARGE SCALE GENOMIC DNA]</scope>
</reference>
<keyword evidence="3" id="KW-1185">Reference proteome</keyword>
<accession>A0A3P7IMX7</accession>
<dbReference type="AlphaFoldDB" id="A0A3P7IMX7"/>
<name>A0A3P7IMX7_STRVU</name>
<organism evidence="2 3">
    <name type="scientific">Strongylus vulgaris</name>
    <name type="common">Blood worm</name>
    <dbReference type="NCBI Taxonomy" id="40348"/>
    <lineage>
        <taxon>Eukaryota</taxon>
        <taxon>Metazoa</taxon>
        <taxon>Ecdysozoa</taxon>
        <taxon>Nematoda</taxon>
        <taxon>Chromadorea</taxon>
        <taxon>Rhabditida</taxon>
        <taxon>Rhabditina</taxon>
        <taxon>Rhabditomorpha</taxon>
        <taxon>Strongyloidea</taxon>
        <taxon>Strongylidae</taxon>
        <taxon>Strongylus</taxon>
    </lineage>
</organism>
<proteinExistence type="predicted"/>
<evidence type="ECO:0000313" key="2">
    <source>
        <dbReference type="EMBL" id="VDM69113.1"/>
    </source>
</evidence>
<protein>
    <submittedName>
        <fullName evidence="2">Uncharacterized protein</fullName>
    </submittedName>
</protein>
<dbReference type="Proteomes" id="UP000270094">
    <property type="component" value="Unassembled WGS sequence"/>
</dbReference>
<feature type="region of interest" description="Disordered" evidence="1">
    <location>
        <begin position="227"/>
        <end position="251"/>
    </location>
</feature>
<feature type="non-terminal residue" evidence="2">
    <location>
        <position position="308"/>
    </location>
</feature>
<gene>
    <name evidence="2" type="ORF">SVUK_LOCUS4111</name>
</gene>
<dbReference type="EMBL" id="UYYB01011116">
    <property type="protein sequence ID" value="VDM69113.1"/>
    <property type="molecule type" value="Genomic_DNA"/>
</dbReference>
<evidence type="ECO:0000313" key="3">
    <source>
        <dbReference type="Proteomes" id="UP000270094"/>
    </source>
</evidence>
<dbReference type="OrthoDB" id="10535341at2759"/>
<evidence type="ECO:0000256" key="1">
    <source>
        <dbReference type="SAM" id="MobiDB-lite"/>
    </source>
</evidence>
<feature type="compositionally biased region" description="Low complexity" evidence="1">
    <location>
        <begin position="241"/>
        <end position="251"/>
    </location>
</feature>
<sequence length="308" mass="33672">MTLDSDASKRSDNYLLPWILVLEERTSMRMAQPMFFLTPPPLSGAGGAAAVARAYEGTDSPVFDDLTVTTLRVFPDAVITSREQLFHPFIDVYFWLRFSVFGALSSSGVAANSRVGVLTVTYTTSNKYTRSRTTECTAIVANCLEINISLPKRADCYGGGGSGGCYPVAAAYSSSLPSTSFAAPSPQPVPMGARTAMATATWYPQNPQQGNGYLAASVPQARPVANGPCPSTSTYPQPGYPASAASPSSMKMSPNASPYAQYALNYYHQQNLAREREREVYYRSRSMMMPMLPHQQHIQQQPPDWRHY</sequence>